<evidence type="ECO:0000313" key="2">
    <source>
        <dbReference type="Proteomes" id="UP000887572"/>
    </source>
</evidence>
<evidence type="ECO:0000313" key="3">
    <source>
        <dbReference type="WBParaSite" id="Gr19_v10_g9611.t1"/>
    </source>
</evidence>
<keyword evidence="1" id="KW-0812">Transmembrane</keyword>
<name>A0A914IDI8_GLORO</name>
<keyword evidence="1" id="KW-1133">Transmembrane helix</keyword>
<sequence length="110" mass="12612">MEAAAKWYHTPRGDGAPKMLRCDFCPVEMEGLKIYLLIRPTRSISSSIFVLGLLLLAFDWLLVRCPIERDEAGWAVWEKERLSGIERTADERIQTESRLNIEIVALSFSN</sequence>
<protein>
    <submittedName>
        <fullName evidence="3">Uncharacterized protein</fullName>
    </submittedName>
</protein>
<dbReference type="AlphaFoldDB" id="A0A914IDI8"/>
<dbReference type="Proteomes" id="UP000887572">
    <property type="component" value="Unplaced"/>
</dbReference>
<accession>A0A914IDI8</accession>
<reference evidence="3" key="1">
    <citation type="submission" date="2022-11" db="UniProtKB">
        <authorList>
            <consortium name="WormBaseParasite"/>
        </authorList>
    </citation>
    <scope>IDENTIFICATION</scope>
</reference>
<dbReference type="WBParaSite" id="Gr19_v10_g9611.t1">
    <property type="protein sequence ID" value="Gr19_v10_g9611.t1"/>
    <property type="gene ID" value="Gr19_v10_g9611"/>
</dbReference>
<proteinExistence type="predicted"/>
<keyword evidence="2" id="KW-1185">Reference proteome</keyword>
<evidence type="ECO:0000256" key="1">
    <source>
        <dbReference type="SAM" id="Phobius"/>
    </source>
</evidence>
<organism evidence="2 3">
    <name type="scientific">Globodera rostochiensis</name>
    <name type="common">Golden nematode worm</name>
    <name type="synonym">Heterodera rostochiensis</name>
    <dbReference type="NCBI Taxonomy" id="31243"/>
    <lineage>
        <taxon>Eukaryota</taxon>
        <taxon>Metazoa</taxon>
        <taxon>Ecdysozoa</taxon>
        <taxon>Nematoda</taxon>
        <taxon>Chromadorea</taxon>
        <taxon>Rhabditida</taxon>
        <taxon>Tylenchina</taxon>
        <taxon>Tylenchomorpha</taxon>
        <taxon>Tylenchoidea</taxon>
        <taxon>Heteroderidae</taxon>
        <taxon>Heteroderinae</taxon>
        <taxon>Globodera</taxon>
    </lineage>
</organism>
<feature type="transmembrane region" description="Helical" evidence="1">
    <location>
        <begin position="44"/>
        <end position="63"/>
    </location>
</feature>
<keyword evidence="1" id="KW-0472">Membrane</keyword>